<comment type="pathway">
    <text evidence="2 9">Amino-acid biosynthesis; L-tryptophan biosynthesis; L-tryptophan from chorismate: step 4/5.</text>
</comment>
<evidence type="ECO:0000313" key="12">
    <source>
        <dbReference type="Proteomes" id="UP000051451"/>
    </source>
</evidence>
<evidence type="ECO:0000256" key="2">
    <source>
        <dbReference type="ARBA" id="ARBA00004696"/>
    </source>
</evidence>
<dbReference type="InterPro" id="IPR011060">
    <property type="entry name" value="RibuloseP-bd_barrel"/>
</dbReference>
<dbReference type="PROSITE" id="PS00614">
    <property type="entry name" value="IGPS"/>
    <property type="match status" value="1"/>
</dbReference>
<dbReference type="Gene3D" id="3.20.20.70">
    <property type="entry name" value="Aldolase class I"/>
    <property type="match status" value="1"/>
</dbReference>
<dbReference type="OrthoDB" id="9804217at2"/>
<organism evidence="11 12">
    <name type="scientific">Liquorilactobacillus ghanensis DSM 18630</name>
    <dbReference type="NCBI Taxonomy" id="1423750"/>
    <lineage>
        <taxon>Bacteria</taxon>
        <taxon>Bacillati</taxon>
        <taxon>Bacillota</taxon>
        <taxon>Bacilli</taxon>
        <taxon>Lactobacillales</taxon>
        <taxon>Lactobacillaceae</taxon>
        <taxon>Liquorilactobacillus</taxon>
    </lineage>
</organism>
<dbReference type="PANTHER" id="PTHR22854:SF2">
    <property type="entry name" value="INDOLE-3-GLYCEROL-PHOSPHATE SYNTHASE"/>
    <property type="match status" value="1"/>
</dbReference>
<dbReference type="InterPro" id="IPR013785">
    <property type="entry name" value="Aldolase_TIM"/>
</dbReference>
<reference evidence="11 12" key="1">
    <citation type="journal article" date="2015" name="Genome Announc.">
        <title>Expanding the biotechnology potential of lactobacilli through comparative genomics of 213 strains and associated genera.</title>
        <authorList>
            <person name="Sun Z."/>
            <person name="Harris H.M."/>
            <person name="McCann A."/>
            <person name="Guo C."/>
            <person name="Argimon S."/>
            <person name="Zhang W."/>
            <person name="Yang X."/>
            <person name="Jeffery I.B."/>
            <person name="Cooney J.C."/>
            <person name="Kagawa T.F."/>
            <person name="Liu W."/>
            <person name="Song Y."/>
            <person name="Salvetti E."/>
            <person name="Wrobel A."/>
            <person name="Rasinkangas P."/>
            <person name="Parkhill J."/>
            <person name="Rea M.C."/>
            <person name="O'Sullivan O."/>
            <person name="Ritari J."/>
            <person name="Douillard F.P."/>
            <person name="Paul Ross R."/>
            <person name="Yang R."/>
            <person name="Briner A.E."/>
            <person name="Felis G.E."/>
            <person name="de Vos W.M."/>
            <person name="Barrangou R."/>
            <person name="Klaenhammer T.R."/>
            <person name="Caufield P.W."/>
            <person name="Cui Y."/>
            <person name="Zhang H."/>
            <person name="O'Toole P.W."/>
        </authorList>
    </citation>
    <scope>NUCLEOTIDE SEQUENCE [LARGE SCALE GENOMIC DNA]</scope>
    <source>
        <strain evidence="11 12">DSM 18630</strain>
    </source>
</reference>
<dbReference type="GO" id="GO:0004640">
    <property type="term" value="F:phosphoribosylanthranilate isomerase activity"/>
    <property type="evidence" value="ECO:0007669"/>
    <property type="project" value="TreeGrafter"/>
</dbReference>
<evidence type="ECO:0000256" key="5">
    <source>
        <dbReference type="ARBA" id="ARBA00022793"/>
    </source>
</evidence>
<dbReference type="FunFam" id="3.20.20.70:FF:000024">
    <property type="entry name" value="Indole-3-glycerol phosphate synthase"/>
    <property type="match status" value="1"/>
</dbReference>
<dbReference type="Proteomes" id="UP000051451">
    <property type="component" value="Unassembled WGS sequence"/>
</dbReference>
<keyword evidence="7 9" id="KW-0057">Aromatic amino acid biosynthesis</keyword>
<gene>
    <name evidence="9" type="primary">trpC</name>
    <name evidence="11" type="ORF">FC89_GL002189</name>
</gene>
<dbReference type="InterPro" id="IPR001468">
    <property type="entry name" value="Indole-3-GlycerolPSynthase_CS"/>
</dbReference>
<dbReference type="PATRIC" id="fig|1423750.3.peg.2230"/>
<dbReference type="GO" id="GO:0004425">
    <property type="term" value="F:indole-3-glycerol-phosphate synthase activity"/>
    <property type="evidence" value="ECO:0007669"/>
    <property type="project" value="UniProtKB-UniRule"/>
</dbReference>
<dbReference type="AlphaFoldDB" id="A0A0R1VL23"/>
<dbReference type="GeneID" id="98319855"/>
<evidence type="ECO:0000256" key="1">
    <source>
        <dbReference type="ARBA" id="ARBA00001633"/>
    </source>
</evidence>
<protein>
    <recommendedName>
        <fullName evidence="9">Indole-3-glycerol phosphate synthase</fullName>
        <shortName evidence="9">IGPS</shortName>
        <ecNumber evidence="9">4.1.1.48</ecNumber>
    </recommendedName>
</protein>
<dbReference type="Pfam" id="PF00218">
    <property type="entry name" value="IGPS"/>
    <property type="match status" value="1"/>
</dbReference>
<evidence type="ECO:0000259" key="10">
    <source>
        <dbReference type="Pfam" id="PF00218"/>
    </source>
</evidence>
<sequence length="271" mass="29798">MILTELVKSTQQKMQQRQVQMPLKQLQNICEQLPVTTGKANFIHSLTASPLAVIAEIKQASPSKGVIVKQLPYRKIAAEYQAAGVAAISILTEEDHFKGKLAYLTDVAQQVSVPLLRKDFTIDPYLIYEAKAAGASIILLIAAILDDQQLQSYLDLAASLGLAAIVEVHNEAEVKRVLATSAEIIGINNRNLTNFHVDLATTCRLSPLIPSNRLVIAESGIHQPADVAFLEKNARINGILVGEYLMRANNKVQTIKELRQIADDENQDLRN</sequence>
<evidence type="ECO:0000256" key="3">
    <source>
        <dbReference type="ARBA" id="ARBA00008737"/>
    </source>
</evidence>
<comment type="caution">
    <text evidence="11">The sequence shown here is derived from an EMBL/GenBank/DDBJ whole genome shotgun (WGS) entry which is preliminary data.</text>
</comment>
<keyword evidence="4 9" id="KW-0028">Amino-acid biosynthesis</keyword>
<name>A0A0R1VL23_9LACO</name>
<keyword evidence="6 9" id="KW-0822">Tryptophan biosynthesis</keyword>
<comment type="similarity">
    <text evidence="3 9">Belongs to the TrpC family.</text>
</comment>
<dbReference type="PANTHER" id="PTHR22854">
    <property type="entry name" value="TRYPTOPHAN BIOSYNTHESIS PROTEIN"/>
    <property type="match status" value="1"/>
</dbReference>
<dbReference type="HAMAP" id="MF_00134_B">
    <property type="entry name" value="IGPS_B"/>
    <property type="match status" value="1"/>
</dbReference>
<evidence type="ECO:0000256" key="4">
    <source>
        <dbReference type="ARBA" id="ARBA00022605"/>
    </source>
</evidence>
<evidence type="ECO:0000256" key="9">
    <source>
        <dbReference type="HAMAP-Rule" id="MF_00134"/>
    </source>
</evidence>
<keyword evidence="8 9" id="KW-0456">Lyase</keyword>
<evidence type="ECO:0000256" key="7">
    <source>
        <dbReference type="ARBA" id="ARBA00023141"/>
    </source>
</evidence>
<proteinExistence type="inferred from homology"/>
<keyword evidence="12" id="KW-1185">Reference proteome</keyword>
<dbReference type="UniPathway" id="UPA00035">
    <property type="reaction ID" value="UER00043"/>
</dbReference>
<comment type="catalytic activity">
    <reaction evidence="1 9">
        <text>1-(2-carboxyphenylamino)-1-deoxy-D-ribulose 5-phosphate + H(+) = (1S,2R)-1-C-(indol-3-yl)glycerol 3-phosphate + CO2 + H2O</text>
        <dbReference type="Rhea" id="RHEA:23476"/>
        <dbReference type="ChEBI" id="CHEBI:15377"/>
        <dbReference type="ChEBI" id="CHEBI:15378"/>
        <dbReference type="ChEBI" id="CHEBI:16526"/>
        <dbReference type="ChEBI" id="CHEBI:58613"/>
        <dbReference type="ChEBI" id="CHEBI:58866"/>
        <dbReference type="EC" id="4.1.1.48"/>
    </reaction>
</comment>
<dbReference type="InterPro" id="IPR045186">
    <property type="entry name" value="Indole-3-glycerol_P_synth"/>
</dbReference>
<dbReference type="SUPFAM" id="SSF51366">
    <property type="entry name" value="Ribulose-phoshate binding barrel"/>
    <property type="match status" value="1"/>
</dbReference>
<dbReference type="GO" id="GO:0000162">
    <property type="term" value="P:L-tryptophan biosynthetic process"/>
    <property type="evidence" value="ECO:0007669"/>
    <property type="project" value="UniProtKB-UniRule"/>
</dbReference>
<evidence type="ECO:0000313" key="11">
    <source>
        <dbReference type="EMBL" id="KRM04507.1"/>
    </source>
</evidence>
<dbReference type="STRING" id="1423750.FC89_GL002189"/>
<accession>A0A0R1VL23</accession>
<evidence type="ECO:0000256" key="6">
    <source>
        <dbReference type="ARBA" id="ARBA00022822"/>
    </source>
</evidence>
<keyword evidence="5 9" id="KW-0210">Decarboxylase</keyword>
<dbReference type="InterPro" id="IPR013798">
    <property type="entry name" value="Indole-3-glycerol_P_synth_dom"/>
</dbReference>
<evidence type="ECO:0000256" key="8">
    <source>
        <dbReference type="ARBA" id="ARBA00023239"/>
    </source>
</evidence>
<dbReference type="NCBIfam" id="NF001377">
    <property type="entry name" value="PRK00278.2-4"/>
    <property type="match status" value="1"/>
</dbReference>
<dbReference type="EMBL" id="AZGB01000027">
    <property type="protein sequence ID" value="KRM04507.1"/>
    <property type="molecule type" value="Genomic_DNA"/>
</dbReference>
<dbReference type="EC" id="4.1.1.48" evidence="9"/>
<feature type="domain" description="Indole-3-glycerol phosphate synthase" evidence="10">
    <location>
        <begin position="4"/>
        <end position="258"/>
    </location>
</feature>
<dbReference type="CDD" id="cd00331">
    <property type="entry name" value="IGPS"/>
    <property type="match status" value="1"/>
</dbReference>
<dbReference type="RefSeq" id="WP_057872554.1">
    <property type="nucleotide sequence ID" value="NZ_AZGB01000027.1"/>
</dbReference>